<dbReference type="Pfam" id="PF00149">
    <property type="entry name" value="Metallophos"/>
    <property type="match status" value="1"/>
</dbReference>
<dbReference type="PANTHER" id="PTHR47680">
    <property type="entry name" value="SHEWANELLA-LIKE PROTEIN PHOSPHATASE 2"/>
    <property type="match status" value="1"/>
</dbReference>
<sequence length="389" mass="42842">MWPDIHLLGGLVGTWTTRSGFCNSEKFKNQFSDFAESFVSYTLSQGLSSTSRAREQRDLPPLRLPAVERLIAVGDLHGDLEKCKRAFKLAGVTDENDHWCAGHTVLVQVGDTLDRGDNEIALNFFLERLEREAFLAGGALYVLNGNHEIMNAGERFKYSTDRAAEQFLQWKAMQHLAAGLKPASSGGAAARRPKIRRGPWPRRRGGRAPAHGRRAPRHRAGGPFARRFLAHRPVALQVGSTVFAHGGVLPDHIGSGGLEQVNQDTKRWLEGSLPESAMKGRRQPPFLAYSESPVWTRRYSSTKKAACDCDALAQALEALPGARRMVVGHTIQDGINAACGDRVYRVDVGMSSGCRGSPPEVLEILNDKVVYRLREGMEPEKLSGNHTDL</sequence>
<dbReference type="EMBL" id="GBEZ01026697">
    <property type="protein sequence ID" value="JAC60534.1"/>
    <property type="molecule type" value="Transcribed_RNA"/>
</dbReference>
<dbReference type="AlphaFoldDB" id="A0A061QQ36"/>
<feature type="compositionally biased region" description="Basic residues" evidence="1">
    <location>
        <begin position="191"/>
        <end position="220"/>
    </location>
</feature>
<evidence type="ECO:0000256" key="1">
    <source>
        <dbReference type="SAM" id="MobiDB-lite"/>
    </source>
</evidence>
<gene>
    <name evidence="3" type="ORF">TSPGSL018_28722</name>
</gene>
<feature type="domain" description="Calcineurin-like phosphoesterase" evidence="2">
    <location>
        <begin position="69"/>
        <end position="330"/>
    </location>
</feature>
<dbReference type="Gene3D" id="3.60.21.10">
    <property type="match status" value="1"/>
</dbReference>
<dbReference type="GO" id="GO:0016787">
    <property type="term" value="F:hydrolase activity"/>
    <property type="evidence" value="ECO:0007669"/>
    <property type="project" value="InterPro"/>
</dbReference>
<organism evidence="3">
    <name type="scientific">Tetraselmis sp. GSL018</name>
    <dbReference type="NCBI Taxonomy" id="582737"/>
    <lineage>
        <taxon>Eukaryota</taxon>
        <taxon>Viridiplantae</taxon>
        <taxon>Chlorophyta</taxon>
        <taxon>core chlorophytes</taxon>
        <taxon>Chlorodendrophyceae</taxon>
        <taxon>Chlorodendrales</taxon>
        <taxon>Chlorodendraceae</taxon>
        <taxon>Tetraselmis</taxon>
    </lineage>
</organism>
<accession>A0A061QQ36</accession>
<dbReference type="InterPro" id="IPR029052">
    <property type="entry name" value="Metallo-depent_PP-like"/>
</dbReference>
<reference evidence="3" key="1">
    <citation type="submission" date="2014-05" db="EMBL/GenBank/DDBJ databases">
        <title>The transcriptome of the halophilic microalga Tetraselmis sp. GSL018 isolated from the Great Salt Lake, Utah.</title>
        <authorList>
            <person name="Jinkerson R.E."/>
            <person name="D'Adamo S."/>
            <person name="Posewitz M.C."/>
        </authorList>
    </citation>
    <scope>NUCLEOTIDE SEQUENCE</scope>
    <source>
        <strain evidence="3">GSL018</strain>
    </source>
</reference>
<evidence type="ECO:0000313" key="3">
    <source>
        <dbReference type="EMBL" id="JAC60534.1"/>
    </source>
</evidence>
<dbReference type="PANTHER" id="PTHR47680:SF2">
    <property type="entry name" value="SHEWANELLA-LIKE PROTEIN PHOSPHATASE 2"/>
    <property type="match status" value="1"/>
</dbReference>
<evidence type="ECO:0000259" key="2">
    <source>
        <dbReference type="Pfam" id="PF00149"/>
    </source>
</evidence>
<protein>
    <submittedName>
        <fullName evidence="3">Metallo-dependent phosphatase</fullName>
    </submittedName>
</protein>
<feature type="region of interest" description="Disordered" evidence="1">
    <location>
        <begin position="181"/>
        <end position="220"/>
    </location>
</feature>
<dbReference type="InterPro" id="IPR004843">
    <property type="entry name" value="Calcineurin-like_PHP"/>
</dbReference>
<name>A0A061QQ36_9CHLO</name>
<dbReference type="SUPFAM" id="SSF56300">
    <property type="entry name" value="Metallo-dependent phosphatases"/>
    <property type="match status" value="1"/>
</dbReference>
<proteinExistence type="predicted"/>